<organism evidence="1 2">
    <name type="scientific">Streptomyces durmitorensis</name>
    <dbReference type="NCBI Taxonomy" id="319947"/>
    <lineage>
        <taxon>Bacteria</taxon>
        <taxon>Bacillati</taxon>
        <taxon>Actinomycetota</taxon>
        <taxon>Actinomycetes</taxon>
        <taxon>Kitasatosporales</taxon>
        <taxon>Streptomycetaceae</taxon>
        <taxon>Streptomyces</taxon>
    </lineage>
</organism>
<reference evidence="1 2" key="1">
    <citation type="submission" date="2022-05" db="EMBL/GenBank/DDBJ databases">
        <authorList>
            <person name="Zhou X."/>
            <person name="Li K."/>
            <person name="Man Y."/>
        </authorList>
    </citation>
    <scope>NUCLEOTIDE SEQUENCE [LARGE SCALE GENOMIC DNA]</scope>
    <source>
        <strain evidence="1 2">MS405</strain>
    </source>
</reference>
<accession>A0ABY4PR89</accession>
<dbReference type="EMBL" id="CP097289">
    <property type="protein sequence ID" value="UQT56251.1"/>
    <property type="molecule type" value="Genomic_DNA"/>
</dbReference>
<dbReference type="Proteomes" id="UP000829992">
    <property type="component" value="Chromosome"/>
</dbReference>
<name>A0ABY4PR89_9ACTN</name>
<dbReference type="RefSeq" id="WP_249587718.1">
    <property type="nucleotide sequence ID" value="NZ_BAAAQL010000029.1"/>
</dbReference>
<protein>
    <submittedName>
        <fullName evidence="1">Uncharacterized protein</fullName>
    </submittedName>
</protein>
<evidence type="ECO:0000313" key="2">
    <source>
        <dbReference type="Proteomes" id="UP000829992"/>
    </source>
</evidence>
<keyword evidence="2" id="KW-1185">Reference proteome</keyword>
<proteinExistence type="predicted"/>
<gene>
    <name evidence="1" type="ORF">M4V62_14750</name>
</gene>
<sequence>MAEDRSLAALGLDVVPALEPLVYPGRPVRGPSLLTGDELLPLDVRPLPLGQWHVAGQPLDEALGERGVVPVGRRHAVIAVGSNASPAQVAYKLMRRGISAAVPMVPVRVRGIAVGCSAHIGRAGYVAAAPYLDPVAETSLVVSWLDQDQFRAVDETEFPNYRRALIPGDGFALAMPSGEKLDGAHLYVSSYGVLVDPDTGLPRPGGGNQAALLASLLGASAALRRLLGPGPADWVRTAAGDRTLRELGTRAFADAGWALPQPGFP</sequence>
<evidence type="ECO:0000313" key="1">
    <source>
        <dbReference type="EMBL" id="UQT56251.1"/>
    </source>
</evidence>